<reference evidence="2" key="2">
    <citation type="journal article" date="2017" name="Nat. Plants">
        <title>The Aegilops tauschii genome reveals multiple impacts of transposons.</title>
        <authorList>
            <person name="Zhao G."/>
            <person name="Zou C."/>
            <person name="Li K."/>
            <person name="Wang K."/>
            <person name="Li T."/>
            <person name="Gao L."/>
            <person name="Zhang X."/>
            <person name="Wang H."/>
            <person name="Yang Z."/>
            <person name="Liu X."/>
            <person name="Jiang W."/>
            <person name="Mao L."/>
            <person name="Kong X."/>
            <person name="Jiao Y."/>
            <person name="Jia J."/>
        </authorList>
    </citation>
    <scope>NUCLEOTIDE SEQUENCE [LARGE SCALE GENOMIC DNA]</scope>
    <source>
        <strain evidence="2">cv. AL8/78</strain>
    </source>
</reference>
<reference evidence="1" key="5">
    <citation type="journal article" date="2021" name="G3 (Bethesda)">
        <title>Aegilops tauschii genome assembly Aet v5.0 features greater sequence contiguity and improved annotation.</title>
        <authorList>
            <person name="Wang L."/>
            <person name="Zhu T."/>
            <person name="Rodriguez J.C."/>
            <person name="Deal K.R."/>
            <person name="Dubcovsky J."/>
            <person name="McGuire P.E."/>
            <person name="Lux T."/>
            <person name="Spannagl M."/>
            <person name="Mayer K.F.X."/>
            <person name="Baldrich P."/>
            <person name="Meyers B.C."/>
            <person name="Huo N."/>
            <person name="Gu Y.Q."/>
            <person name="Zhou H."/>
            <person name="Devos K.M."/>
            <person name="Bennetzen J.L."/>
            <person name="Unver T."/>
            <person name="Budak H."/>
            <person name="Gulick P.J."/>
            <person name="Galiba G."/>
            <person name="Kalapos B."/>
            <person name="Nelson D.R."/>
            <person name="Li P."/>
            <person name="You F.M."/>
            <person name="Luo M.C."/>
            <person name="Dvorak J."/>
        </authorList>
    </citation>
    <scope>NUCLEOTIDE SEQUENCE [LARGE SCALE GENOMIC DNA]</scope>
    <source>
        <strain evidence="1">cv. AL8/78</strain>
    </source>
</reference>
<dbReference type="AlphaFoldDB" id="A0A453PRR1"/>
<name>A0A453PRR1_AEGTS</name>
<evidence type="ECO:0000313" key="1">
    <source>
        <dbReference type="EnsemblPlants" id="AET6Gv20824100.7"/>
    </source>
</evidence>
<evidence type="ECO:0000313" key="2">
    <source>
        <dbReference type="Proteomes" id="UP000015105"/>
    </source>
</evidence>
<sequence>MYSVYVPMHVLRISPRVIWLCVHGMGRSGVSVHVPRARMQGASWSWTYCTVDTTWARLTCMYN</sequence>
<dbReference type="Proteomes" id="UP000015105">
    <property type="component" value="Chromosome 6D"/>
</dbReference>
<keyword evidence="2" id="KW-1185">Reference proteome</keyword>
<reference evidence="1" key="3">
    <citation type="journal article" date="2017" name="Nature">
        <title>Genome sequence of the progenitor of the wheat D genome Aegilops tauschii.</title>
        <authorList>
            <person name="Luo M.C."/>
            <person name="Gu Y.Q."/>
            <person name="Puiu D."/>
            <person name="Wang H."/>
            <person name="Twardziok S.O."/>
            <person name="Deal K.R."/>
            <person name="Huo N."/>
            <person name="Zhu T."/>
            <person name="Wang L."/>
            <person name="Wang Y."/>
            <person name="McGuire P.E."/>
            <person name="Liu S."/>
            <person name="Long H."/>
            <person name="Ramasamy R.K."/>
            <person name="Rodriguez J.C."/>
            <person name="Van S.L."/>
            <person name="Yuan L."/>
            <person name="Wang Z."/>
            <person name="Xia Z."/>
            <person name="Xiao L."/>
            <person name="Anderson O.D."/>
            <person name="Ouyang S."/>
            <person name="Liang Y."/>
            <person name="Zimin A.V."/>
            <person name="Pertea G."/>
            <person name="Qi P."/>
            <person name="Bennetzen J.L."/>
            <person name="Dai X."/>
            <person name="Dawson M.W."/>
            <person name="Muller H.G."/>
            <person name="Kugler K."/>
            <person name="Rivarola-Duarte L."/>
            <person name="Spannagl M."/>
            <person name="Mayer K.F.X."/>
            <person name="Lu F.H."/>
            <person name="Bevan M.W."/>
            <person name="Leroy P."/>
            <person name="Li P."/>
            <person name="You F.M."/>
            <person name="Sun Q."/>
            <person name="Liu Z."/>
            <person name="Lyons E."/>
            <person name="Wicker T."/>
            <person name="Salzberg S.L."/>
            <person name="Devos K.M."/>
            <person name="Dvorak J."/>
        </authorList>
    </citation>
    <scope>NUCLEOTIDE SEQUENCE [LARGE SCALE GENOMIC DNA]</scope>
    <source>
        <strain evidence="1">cv. AL8/78</strain>
    </source>
</reference>
<reference evidence="1" key="4">
    <citation type="submission" date="2019-03" db="UniProtKB">
        <authorList>
            <consortium name="EnsemblPlants"/>
        </authorList>
    </citation>
    <scope>IDENTIFICATION</scope>
</reference>
<reference evidence="2" key="1">
    <citation type="journal article" date="2014" name="Science">
        <title>Ancient hybridizations among the ancestral genomes of bread wheat.</title>
        <authorList>
            <consortium name="International Wheat Genome Sequencing Consortium,"/>
            <person name="Marcussen T."/>
            <person name="Sandve S.R."/>
            <person name="Heier L."/>
            <person name="Spannagl M."/>
            <person name="Pfeifer M."/>
            <person name="Jakobsen K.S."/>
            <person name="Wulff B.B."/>
            <person name="Steuernagel B."/>
            <person name="Mayer K.F."/>
            <person name="Olsen O.A."/>
        </authorList>
    </citation>
    <scope>NUCLEOTIDE SEQUENCE [LARGE SCALE GENOMIC DNA]</scope>
    <source>
        <strain evidence="2">cv. AL8/78</strain>
    </source>
</reference>
<dbReference type="Gramene" id="AET6Gv20824100.7">
    <property type="protein sequence ID" value="AET6Gv20824100.7"/>
    <property type="gene ID" value="AET6Gv20824100"/>
</dbReference>
<accession>A0A453PRR1</accession>
<organism evidence="1 2">
    <name type="scientific">Aegilops tauschii subsp. strangulata</name>
    <name type="common">Goatgrass</name>
    <dbReference type="NCBI Taxonomy" id="200361"/>
    <lineage>
        <taxon>Eukaryota</taxon>
        <taxon>Viridiplantae</taxon>
        <taxon>Streptophyta</taxon>
        <taxon>Embryophyta</taxon>
        <taxon>Tracheophyta</taxon>
        <taxon>Spermatophyta</taxon>
        <taxon>Magnoliopsida</taxon>
        <taxon>Liliopsida</taxon>
        <taxon>Poales</taxon>
        <taxon>Poaceae</taxon>
        <taxon>BOP clade</taxon>
        <taxon>Pooideae</taxon>
        <taxon>Triticodae</taxon>
        <taxon>Triticeae</taxon>
        <taxon>Triticinae</taxon>
        <taxon>Aegilops</taxon>
    </lineage>
</organism>
<protein>
    <submittedName>
        <fullName evidence="1">Uncharacterized protein</fullName>
    </submittedName>
</protein>
<dbReference type="EnsemblPlants" id="AET6Gv20824100.7">
    <property type="protein sequence ID" value="AET6Gv20824100.7"/>
    <property type="gene ID" value="AET6Gv20824100"/>
</dbReference>
<proteinExistence type="predicted"/>